<evidence type="ECO:0000256" key="11">
    <source>
        <dbReference type="PROSITE-ProRule" id="PRU00175"/>
    </source>
</evidence>
<proteinExistence type="inferred from homology"/>
<evidence type="ECO:0000256" key="6">
    <source>
        <dbReference type="ARBA" id="ARBA00022723"/>
    </source>
</evidence>
<dbReference type="EMBL" id="BKCJ010005301">
    <property type="protein sequence ID" value="GEU65980.1"/>
    <property type="molecule type" value="Genomic_DNA"/>
</dbReference>
<comment type="catalytic activity">
    <reaction evidence="1">
        <text>S-ubiquitinyl-[E2 ubiquitin-conjugating enzyme]-L-cysteine + [acceptor protein]-L-lysine = [E2 ubiquitin-conjugating enzyme]-L-cysteine + N(6)-ubiquitinyl-[acceptor protein]-L-lysine.</text>
        <dbReference type="EC" id="2.3.2.27"/>
    </reaction>
</comment>
<dbReference type="SUPFAM" id="SSF57850">
    <property type="entry name" value="RING/U-box"/>
    <property type="match status" value="1"/>
</dbReference>
<evidence type="ECO:0000256" key="8">
    <source>
        <dbReference type="ARBA" id="ARBA00022989"/>
    </source>
</evidence>
<dbReference type="Gene3D" id="3.30.40.10">
    <property type="entry name" value="Zinc/RING finger domain, C3HC4 (zinc finger)"/>
    <property type="match status" value="1"/>
</dbReference>
<dbReference type="PROSITE" id="PS50089">
    <property type="entry name" value="ZF_RING_2"/>
    <property type="match status" value="1"/>
</dbReference>
<sequence>MNNTTVSQTTSQEFANNDINKKIVEVIPKYTYDSNKEDKGFGMLCSIECAICLYEYVDGEEIRLLHQCRHGFHVGCIDAWLSSNSSCPSWRNILAKSRRKECDEFPVVPEEI</sequence>
<keyword evidence="11" id="KW-0863">Zinc-finger</keyword>
<dbReference type="Pfam" id="PF13639">
    <property type="entry name" value="zf-RING_2"/>
    <property type="match status" value="1"/>
</dbReference>
<dbReference type="EC" id="2.3.2.27" evidence="3"/>
<evidence type="ECO:0000259" key="12">
    <source>
        <dbReference type="PROSITE" id="PS50089"/>
    </source>
</evidence>
<dbReference type="PANTHER" id="PTHR46905">
    <property type="entry name" value="RING-H2 FINGER PROTEIN ATL78"/>
    <property type="match status" value="1"/>
</dbReference>
<comment type="similarity">
    <text evidence="10">Belongs to the RING-type zinc finger family. ATL subfamily.</text>
</comment>
<reference evidence="13" key="1">
    <citation type="journal article" date="2019" name="Sci. Rep.">
        <title>Draft genome of Tanacetum cinerariifolium, the natural source of mosquito coil.</title>
        <authorList>
            <person name="Yamashiro T."/>
            <person name="Shiraishi A."/>
            <person name="Satake H."/>
            <person name="Nakayama K."/>
        </authorList>
    </citation>
    <scope>NUCLEOTIDE SEQUENCE</scope>
</reference>
<dbReference type="PANTHER" id="PTHR46905:SF7">
    <property type="entry name" value="RING-H2 FINGER PROTEIN ATL78"/>
    <property type="match status" value="1"/>
</dbReference>
<evidence type="ECO:0000256" key="2">
    <source>
        <dbReference type="ARBA" id="ARBA00004167"/>
    </source>
</evidence>
<organism evidence="13">
    <name type="scientific">Tanacetum cinerariifolium</name>
    <name type="common">Dalmatian daisy</name>
    <name type="synonym">Chrysanthemum cinerariifolium</name>
    <dbReference type="NCBI Taxonomy" id="118510"/>
    <lineage>
        <taxon>Eukaryota</taxon>
        <taxon>Viridiplantae</taxon>
        <taxon>Streptophyta</taxon>
        <taxon>Embryophyta</taxon>
        <taxon>Tracheophyta</taxon>
        <taxon>Spermatophyta</taxon>
        <taxon>Magnoliopsida</taxon>
        <taxon>eudicotyledons</taxon>
        <taxon>Gunneridae</taxon>
        <taxon>Pentapetalae</taxon>
        <taxon>asterids</taxon>
        <taxon>campanulids</taxon>
        <taxon>Asterales</taxon>
        <taxon>Asteraceae</taxon>
        <taxon>Asteroideae</taxon>
        <taxon>Anthemideae</taxon>
        <taxon>Anthemidinae</taxon>
        <taxon>Tanacetum</taxon>
    </lineage>
</organism>
<dbReference type="InterPro" id="IPR044602">
    <property type="entry name" value="ATL10/ATL72-79-like"/>
</dbReference>
<evidence type="ECO:0000256" key="1">
    <source>
        <dbReference type="ARBA" id="ARBA00000900"/>
    </source>
</evidence>
<accession>A0A6L2LXG7</accession>
<dbReference type="GO" id="GO:0008270">
    <property type="term" value="F:zinc ion binding"/>
    <property type="evidence" value="ECO:0007669"/>
    <property type="project" value="UniProtKB-KW"/>
</dbReference>
<gene>
    <name evidence="13" type="ORF">Tci_037958</name>
</gene>
<keyword evidence="6" id="KW-0479">Metal-binding</keyword>
<dbReference type="InterPro" id="IPR001841">
    <property type="entry name" value="Znf_RING"/>
</dbReference>
<name>A0A6L2LXG7_TANCI</name>
<dbReference type="AlphaFoldDB" id="A0A6L2LXG7"/>
<dbReference type="GO" id="GO:0061630">
    <property type="term" value="F:ubiquitin protein ligase activity"/>
    <property type="evidence" value="ECO:0007669"/>
    <property type="project" value="UniProtKB-EC"/>
</dbReference>
<evidence type="ECO:0000256" key="3">
    <source>
        <dbReference type="ARBA" id="ARBA00012483"/>
    </source>
</evidence>
<keyword evidence="7" id="KW-0862">Zinc</keyword>
<evidence type="ECO:0000313" key="13">
    <source>
        <dbReference type="EMBL" id="GEU65980.1"/>
    </source>
</evidence>
<comment type="caution">
    <text evidence="13">The sequence shown here is derived from an EMBL/GenBank/DDBJ whole genome shotgun (WGS) entry which is preliminary data.</text>
</comment>
<evidence type="ECO:0000256" key="4">
    <source>
        <dbReference type="ARBA" id="ARBA00022679"/>
    </source>
</evidence>
<dbReference type="GO" id="GO:0016567">
    <property type="term" value="P:protein ubiquitination"/>
    <property type="evidence" value="ECO:0007669"/>
    <property type="project" value="InterPro"/>
</dbReference>
<evidence type="ECO:0000256" key="7">
    <source>
        <dbReference type="ARBA" id="ARBA00022833"/>
    </source>
</evidence>
<keyword evidence="4" id="KW-0808">Transferase</keyword>
<feature type="domain" description="RING-type" evidence="12">
    <location>
        <begin position="49"/>
        <end position="91"/>
    </location>
</feature>
<evidence type="ECO:0000256" key="5">
    <source>
        <dbReference type="ARBA" id="ARBA00022692"/>
    </source>
</evidence>
<keyword evidence="8" id="KW-1133">Transmembrane helix</keyword>
<dbReference type="SMART" id="SM00184">
    <property type="entry name" value="RING"/>
    <property type="match status" value="1"/>
</dbReference>
<dbReference type="InterPro" id="IPR013083">
    <property type="entry name" value="Znf_RING/FYVE/PHD"/>
</dbReference>
<keyword evidence="5" id="KW-0812">Transmembrane</keyword>
<evidence type="ECO:0000256" key="9">
    <source>
        <dbReference type="ARBA" id="ARBA00023136"/>
    </source>
</evidence>
<dbReference type="GO" id="GO:0016020">
    <property type="term" value="C:membrane"/>
    <property type="evidence" value="ECO:0007669"/>
    <property type="project" value="UniProtKB-SubCell"/>
</dbReference>
<evidence type="ECO:0000256" key="10">
    <source>
        <dbReference type="ARBA" id="ARBA00024209"/>
    </source>
</evidence>
<comment type="subcellular location">
    <subcellularLocation>
        <location evidence="2">Membrane</location>
        <topology evidence="2">Single-pass membrane protein</topology>
    </subcellularLocation>
</comment>
<keyword evidence="9" id="KW-0472">Membrane</keyword>
<protein>
    <recommendedName>
        <fullName evidence="3">RING-type E3 ubiquitin transferase</fullName>
        <ecNumber evidence="3">2.3.2.27</ecNumber>
    </recommendedName>
</protein>